<feature type="domain" description="ABC transporter" evidence="6">
    <location>
        <begin position="3"/>
        <end position="245"/>
    </location>
</feature>
<dbReference type="InterPro" id="IPR003593">
    <property type="entry name" value="AAA+_ATPase"/>
</dbReference>
<proteinExistence type="predicted"/>
<dbReference type="PROSITE" id="PS50893">
    <property type="entry name" value="ABC_TRANSPORTER_2"/>
    <property type="match status" value="1"/>
</dbReference>
<dbReference type="EMBL" id="JAPWGY010000006">
    <property type="protein sequence ID" value="MCZ4282198.1"/>
    <property type="molecule type" value="Genomic_DNA"/>
</dbReference>
<protein>
    <submittedName>
        <fullName evidence="7">Heme ABC transporter ATP-binding protein</fullName>
    </submittedName>
</protein>
<dbReference type="PANTHER" id="PTHR42794:SF1">
    <property type="entry name" value="HEMIN IMPORT ATP-BINDING PROTEIN HMUV"/>
    <property type="match status" value="1"/>
</dbReference>
<name>A0ABT4LM72_9PROT</name>
<evidence type="ECO:0000256" key="4">
    <source>
        <dbReference type="ARBA" id="ARBA00022967"/>
    </source>
</evidence>
<comment type="function">
    <text evidence="5">Part of the ABC transporter complex HmuTUV involved in hemin import. Responsible for energy coupling to the transport system.</text>
</comment>
<evidence type="ECO:0000259" key="6">
    <source>
        <dbReference type="PROSITE" id="PS50893"/>
    </source>
</evidence>
<keyword evidence="4" id="KW-1278">Translocase</keyword>
<comment type="caution">
    <text evidence="7">The sequence shown here is derived from an EMBL/GenBank/DDBJ whole genome shotgun (WGS) entry which is preliminary data.</text>
</comment>
<keyword evidence="2" id="KW-0547">Nucleotide-binding</keyword>
<reference evidence="7" key="1">
    <citation type="submission" date="2022-12" db="EMBL/GenBank/DDBJ databases">
        <title>Bacterial isolates from different developmental stages of Nematostella vectensis.</title>
        <authorList>
            <person name="Fraune S."/>
        </authorList>
    </citation>
    <scope>NUCLEOTIDE SEQUENCE</scope>
    <source>
        <strain evidence="7">G21630-S1</strain>
    </source>
</reference>
<accession>A0ABT4LM72</accession>
<dbReference type="NCBIfam" id="NF010068">
    <property type="entry name" value="PRK13548.1"/>
    <property type="match status" value="1"/>
</dbReference>
<dbReference type="PROSITE" id="PS00211">
    <property type="entry name" value="ABC_TRANSPORTER_1"/>
    <property type="match status" value="1"/>
</dbReference>
<dbReference type="InterPro" id="IPR027417">
    <property type="entry name" value="P-loop_NTPase"/>
</dbReference>
<organism evidence="7 8">
    <name type="scientific">Kiloniella laminariae</name>
    <dbReference type="NCBI Taxonomy" id="454162"/>
    <lineage>
        <taxon>Bacteria</taxon>
        <taxon>Pseudomonadati</taxon>
        <taxon>Pseudomonadota</taxon>
        <taxon>Alphaproteobacteria</taxon>
        <taxon>Rhodospirillales</taxon>
        <taxon>Kiloniellaceae</taxon>
        <taxon>Kiloniella</taxon>
    </lineage>
</organism>
<evidence type="ECO:0000313" key="7">
    <source>
        <dbReference type="EMBL" id="MCZ4282198.1"/>
    </source>
</evidence>
<dbReference type="PANTHER" id="PTHR42794">
    <property type="entry name" value="HEMIN IMPORT ATP-BINDING PROTEIN HMUV"/>
    <property type="match status" value="1"/>
</dbReference>
<dbReference type="InterPro" id="IPR003439">
    <property type="entry name" value="ABC_transporter-like_ATP-bd"/>
</dbReference>
<gene>
    <name evidence="7" type="ORF">O4H49_15520</name>
</gene>
<evidence type="ECO:0000256" key="1">
    <source>
        <dbReference type="ARBA" id="ARBA00022448"/>
    </source>
</evidence>
<evidence type="ECO:0000256" key="3">
    <source>
        <dbReference type="ARBA" id="ARBA00022840"/>
    </source>
</evidence>
<dbReference type="GO" id="GO:0005524">
    <property type="term" value="F:ATP binding"/>
    <property type="evidence" value="ECO:0007669"/>
    <property type="project" value="UniProtKB-KW"/>
</dbReference>
<dbReference type="InterPro" id="IPR017871">
    <property type="entry name" value="ABC_transporter-like_CS"/>
</dbReference>
<dbReference type="CDD" id="cd03214">
    <property type="entry name" value="ABC_Iron-Siderophores_B12_Hemin"/>
    <property type="match status" value="1"/>
</dbReference>
<evidence type="ECO:0000256" key="5">
    <source>
        <dbReference type="ARBA" id="ARBA00037066"/>
    </source>
</evidence>
<dbReference type="RefSeq" id="WP_269424349.1">
    <property type="nucleotide sequence ID" value="NZ_JAPWGY010000006.1"/>
</dbReference>
<keyword evidence="3 7" id="KW-0067">ATP-binding</keyword>
<dbReference type="Pfam" id="PF00005">
    <property type="entry name" value="ABC_tran"/>
    <property type="match status" value="1"/>
</dbReference>
<dbReference type="Proteomes" id="UP001069802">
    <property type="component" value="Unassembled WGS sequence"/>
</dbReference>
<dbReference type="SMART" id="SM00382">
    <property type="entry name" value="AAA"/>
    <property type="match status" value="1"/>
</dbReference>
<dbReference type="Gene3D" id="3.40.50.300">
    <property type="entry name" value="P-loop containing nucleotide triphosphate hydrolases"/>
    <property type="match status" value="1"/>
</dbReference>
<evidence type="ECO:0000256" key="2">
    <source>
        <dbReference type="ARBA" id="ARBA00022741"/>
    </source>
</evidence>
<keyword evidence="8" id="KW-1185">Reference proteome</keyword>
<dbReference type="SUPFAM" id="SSF52540">
    <property type="entry name" value="P-loop containing nucleoside triphosphate hydrolases"/>
    <property type="match status" value="1"/>
</dbReference>
<keyword evidence="1" id="KW-0813">Transport</keyword>
<sequence length="263" mass="28343">MTLSVKDVSVVIGATTLLQNVTLDLIPGQFLGILGPNGAGKSTFLKVLSGELSPSHGTVTLDGIPLKVWKDEALARRRAVMPQASQLAFPFSARAVVAMGRWPYETLSSSFQNHRVIERAMAIADIRHLGKRSYPVLSGGEKQRVQLARALAQSFGTEDETDSKYLLLDEPTAGLDIAHQHAVLKAARDQSKNYGTASMAVLHDLNQAALYCDQVALISNGRLVASGATAEVMEPARLSRIFGCTIKRQAQQVKEALSFTSSL</sequence>
<evidence type="ECO:0000313" key="8">
    <source>
        <dbReference type="Proteomes" id="UP001069802"/>
    </source>
</evidence>